<dbReference type="Gene3D" id="3.40.50.1820">
    <property type="entry name" value="alpha/beta hydrolase"/>
    <property type="match status" value="1"/>
</dbReference>
<dbReference type="PANTHER" id="PTHR47751">
    <property type="entry name" value="SUPERFAMILY HYDROLASE, PUTATIVE (AFU_ORTHOLOGUE AFUA_2G16580)-RELATED"/>
    <property type="match status" value="1"/>
</dbReference>
<keyword evidence="3" id="KW-1185">Reference proteome</keyword>
<gene>
    <name evidence="2" type="ORF">Y717_20885</name>
</gene>
<name>A0A2T7TDL7_9ACTN</name>
<dbReference type="GO" id="GO:0016787">
    <property type="term" value="F:hydrolase activity"/>
    <property type="evidence" value="ECO:0007669"/>
    <property type="project" value="InterPro"/>
</dbReference>
<comment type="caution">
    <text evidence="2">The sequence shown here is derived from an EMBL/GenBank/DDBJ whole genome shotgun (WGS) entry which is preliminary data.</text>
</comment>
<accession>A0A2T7TDL7</accession>
<feature type="domain" description="Dienelactone hydrolase" evidence="1">
    <location>
        <begin position="16"/>
        <end position="135"/>
    </location>
</feature>
<dbReference type="InterPro" id="IPR029058">
    <property type="entry name" value="AB_hydrolase_fold"/>
</dbReference>
<dbReference type="EMBL" id="AZSP01000037">
    <property type="protein sequence ID" value="PVE13202.1"/>
    <property type="molecule type" value="Genomic_DNA"/>
</dbReference>
<proteinExistence type="predicted"/>
<dbReference type="RefSeq" id="WP_030354410.1">
    <property type="nucleotide sequence ID" value="NZ_AZSP01000037.1"/>
</dbReference>
<protein>
    <recommendedName>
        <fullName evidence="1">Dienelactone hydrolase domain-containing protein</fullName>
    </recommendedName>
</protein>
<dbReference type="AlphaFoldDB" id="A0A2T7TDL7"/>
<dbReference type="InterPro" id="IPR051411">
    <property type="entry name" value="Polyketide_trans_af380"/>
</dbReference>
<dbReference type="STRING" id="1440053.GCA_000718095_05449"/>
<reference evidence="2 3" key="1">
    <citation type="submission" date="2013-12" db="EMBL/GenBank/DDBJ databases">
        <title>Annotated genome of Streptomyces scopuliridis.</title>
        <authorList>
            <person name="Olson J.B."/>
        </authorList>
    </citation>
    <scope>NUCLEOTIDE SEQUENCE [LARGE SCALE GENOMIC DNA]</scope>
    <source>
        <strain evidence="2 3">RB72</strain>
    </source>
</reference>
<dbReference type="OrthoDB" id="9805123at2"/>
<dbReference type="PANTHER" id="PTHR47751:SF1">
    <property type="entry name" value="SUPERFAMILY HYDROLASE, PUTATIVE (AFU_ORTHOLOGUE AFUA_2G16580)-RELATED"/>
    <property type="match status" value="1"/>
</dbReference>
<evidence type="ECO:0000259" key="1">
    <source>
        <dbReference type="Pfam" id="PF01738"/>
    </source>
</evidence>
<evidence type="ECO:0000313" key="3">
    <source>
        <dbReference type="Proteomes" id="UP000245992"/>
    </source>
</evidence>
<dbReference type="Gene3D" id="1.10.10.800">
    <property type="match status" value="1"/>
</dbReference>
<dbReference type="Pfam" id="PF01738">
    <property type="entry name" value="DLH"/>
    <property type="match status" value="1"/>
</dbReference>
<sequence>MRGDITFDSNGNRLAGHLYLPERDAGAAPAVIVVGAASGTKEQSPAAYATRLAKLGYVALAFDHSTYGDSEGTPRCDENPFAKSEDIKNAVTFLAGREEVDRERIAAVGVCGGGGYVPYTAVADRRIKAVATVSGLPDLRATITDGYAGDWREMMNIAQSAREAYARGGEAQYLPFMPPGDAGQWVNNGKKYYLSDRNQDPAWRNQLLLWSYDKMVQFSALDVIELLAPTPLLLVAGSDAETLSQSEAAYSKAQEPKELFLIEGGTHFDFYDRPEYVDPAVTKIDSFLRTHL</sequence>
<evidence type="ECO:0000313" key="2">
    <source>
        <dbReference type="EMBL" id="PVE13202.1"/>
    </source>
</evidence>
<organism evidence="2 3">
    <name type="scientific">Streptomyces scopuliridis RB72</name>
    <dbReference type="NCBI Taxonomy" id="1440053"/>
    <lineage>
        <taxon>Bacteria</taxon>
        <taxon>Bacillati</taxon>
        <taxon>Actinomycetota</taxon>
        <taxon>Actinomycetes</taxon>
        <taxon>Kitasatosporales</taxon>
        <taxon>Streptomycetaceae</taxon>
        <taxon>Streptomyces</taxon>
    </lineage>
</organism>
<dbReference type="Proteomes" id="UP000245992">
    <property type="component" value="Unassembled WGS sequence"/>
</dbReference>
<dbReference type="InterPro" id="IPR002925">
    <property type="entry name" value="Dienelactn_hydro"/>
</dbReference>
<dbReference type="SUPFAM" id="SSF53474">
    <property type="entry name" value="alpha/beta-Hydrolases"/>
    <property type="match status" value="1"/>
</dbReference>